<evidence type="ECO:0000313" key="3">
    <source>
        <dbReference type="Proteomes" id="UP001049176"/>
    </source>
</evidence>
<comment type="caution">
    <text evidence="2">The sequence shown here is derived from an EMBL/GenBank/DDBJ whole genome shotgun (WGS) entry which is preliminary data.</text>
</comment>
<protein>
    <submittedName>
        <fullName evidence="2">Uncharacterized protein</fullName>
    </submittedName>
</protein>
<feature type="region of interest" description="Disordered" evidence="1">
    <location>
        <begin position="37"/>
        <end position="69"/>
    </location>
</feature>
<evidence type="ECO:0000256" key="1">
    <source>
        <dbReference type="SAM" id="MobiDB-lite"/>
    </source>
</evidence>
<evidence type="ECO:0000313" key="2">
    <source>
        <dbReference type="EMBL" id="KAG7094363.1"/>
    </source>
</evidence>
<gene>
    <name evidence="2" type="ORF">E1B28_007964</name>
</gene>
<proteinExistence type="predicted"/>
<dbReference type="Proteomes" id="UP001049176">
    <property type="component" value="Chromosome 4"/>
</dbReference>
<reference evidence="2" key="1">
    <citation type="journal article" date="2021" name="Genome Biol. Evol.">
        <title>The assembled and annotated genome of the fairy-ring fungus Marasmius oreades.</title>
        <authorList>
            <person name="Hiltunen M."/>
            <person name="Ament-Velasquez S.L."/>
            <person name="Johannesson H."/>
        </authorList>
    </citation>
    <scope>NUCLEOTIDE SEQUENCE</scope>
    <source>
        <strain evidence="2">03SP1</strain>
    </source>
</reference>
<keyword evidence="3" id="KW-1185">Reference proteome</keyword>
<dbReference type="AlphaFoldDB" id="A0A9P7S4J7"/>
<name>A0A9P7S4J7_9AGAR</name>
<dbReference type="KEGG" id="more:E1B28_007964"/>
<sequence>MKCHWLWTQEDTNNLIDQGSSIDFCAILLPSFLGPENRQTTRKRVPTSTGLTSLFDLPSKDPPPPSPTYTFHFPRFPFKPRSILPSTGLQSDSLIHSNLG</sequence>
<dbReference type="GeneID" id="66077040"/>
<dbReference type="EMBL" id="CM032184">
    <property type="protein sequence ID" value="KAG7094363.1"/>
    <property type="molecule type" value="Genomic_DNA"/>
</dbReference>
<dbReference type="RefSeq" id="XP_043010833.1">
    <property type="nucleotide sequence ID" value="XM_043152747.1"/>
</dbReference>
<organism evidence="2 3">
    <name type="scientific">Marasmius oreades</name>
    <name type="common">fairy-ring Marasmius</name>
    <dbReference type="NCBI Taxonomy" id="181124"/>
    <lineage>
        <taxon>Eukaryota</taxon>
        <taxon>Fungi</taxon>
        <taxon>Dikarya</taxon>
        <taxon>Basidiomycota</taxon>
        <taxon>Agaricomycotina</taxon>
        <taxon>Agaricomycetes</taxon>
        <taxon>Agaricomycetidae</taxon>
        <taxon>Agaricales</taxon>
        <taxon>Marasmiineae</taxon>
        <taxon>Marasmiaceae</taxon>
        <taxon>Marasmius</taxon>
    </lineage>
</organism>
<accession>A0A9P7S4J7</accession>